<dbReference type="InterPro" id="IPR017941">
    <property type="entry name" value="Rieske_2Fe-2S"/>
</dbReference>
<gene>
    <name evidence="6" type="ORF">R0135_02580</name>
</gene>
<protein>
    <submittedName>
        <fullName evidence="6">Rieske (2Fe-2S) protein</fullName>
    </submittedName>
</protein>
<evidence type="ECO:0000256" key="2">
    <source>
        <dbReference type="ARBA" id="ARBA00022723"/>
    </source>
</evidence>
<evidence type="ECO:0000256" key="1">
    <source>
        <dbReference type="ARBA" id="ARBA00022714"/>
    </source>
</evidence>
<name>A0ABZ0I5G8_9GAMM</name>
<feature type="domain" description="Rieske" evidence="5">
    <location>
        <begin position="4"/>
        <end position="98"/>
    </location>
</feature>
<evidence type="ECO:0000313" key="6">
    <source>
        <dbReference type="EMBL" id="WOJ94064.1"/>
    </source>
</evidence>
<keyword evidence="7" id="KW-1185">Reference proteome</keyword>
<accession>A0ABZ0I5G8</accession>
<keyword evidence="2" id="KW-0479">Metal-binding</keyword>
<evidence type="ECO:0000256" key="3">
    <source>
        <dbReference type="ARBA" id="ARBA00023004"/>
    </source>
</evidence>
<dbReference type="PROSITE" id="PS51296">
    <property type="entry name" value="RIESKE"/>
    <property type="match status" value="1"/>
</dbReference>
<organism evidence="6 7">
    <name type="scientific">Congregibacter variabilis</name>
    <dbReference type="NCBI Taxonomy" id="3081200"/>
    <lineage>
        <taxon>Bacteria</taxon>
        <taxon>Pseudomonadati</taxon>
        <taxon>Pseudomonadota</taxon>
        <taxon>Gammaproteobacteria</taxon>
        <taxon>Cellvibrionales</taxon>
        <taxon>Halieaceae</taxon>
        <taxon>Congregibacter</taxon>
    </lineage>
</organism>
<reference evidence="6 7" key="1">
    <citation type="submission" date="2023-10" db="EMBL/GenBank/DDBJ databases">
        <title>Two novel species belonging to the OM43/NOR5 clade.</title>
        <authorList>
            <person name="Park M."/>
        </authorList>
    </citation>
    <scope>NUCLEOTIDE SEQUENCE [LARGE SCALE GENOMIC DNA]</scope>
    <source>
        <strain evidence="6 7">IMCC43200</strain>
    </source>
</reference>
<dbReference type="EMBL" id="CP136864">
    <property type="protein sequence ID" value="WOJ94064.1"/>
    <property type="molecule type" value="Genomic_DNA"/>
</dbReference>
<dbReference type="Proteomes" id="UP001626537">
    <property type="component" value="Chromosome"/>
</dbReference>
<evidence type="ECO:0000256" key="4">
    <source>
        <dbReference type="ARBA" id="ARBA00023014"/>
    </source>
</evidence>
<dbReference type="SUPFAM" id="SSF50022">
    <property type="entry name" value="ISP domain"/>
    <property type="match status" value="1"/>
</dbReference>
<keyword evidence="4" id="KW-0411">Iron-sulfur</keyword>
<sequence>MAYRQLEKLMNLHDGYRKIVAFQGRQLLLLQENGELHLIDRHCPHAGQVLDQAKVEGELLTCPKHLMQFSTRDGRPSGGACGGLGVYKLAYEGNSVGIEE</sequence>
<keyword evidence="1" id="KW-0001">2Fe-2S</keyword>
<dbReference type="Gene3D" id="2.102.10.10">
    <property type="entry name" value="Rieske [2Fe-2S] iron-sulphur domain"/>
    <property type="match status" value="1"/>
</dbReference>
<proteinExistence type="predicted"/>
<evidence type="ECO:0000313" key="7">
    <source>
        <dbReference type="Proteomes" id="UP001626537"/>
    </source>
</evidence>
<evidence type="ECO:0000259" key="5">
    <source>
        <dbReference type="PROSITE" id="PS51296"/>
    </source>
</evidence>
<dbReference type="InterPro" id="IPR036922">
    <property type="entry name" value="Rieske_2Fe-2S_sf"/>
</dbReference>
<dbReference type="RefSeq" id="WP_407348704.1">
    <property type="nucleotide sequence ID" value="NZ_CP136864.1"/>
</dbReference>
<keyword evidence="3" id="KW-0408">Iron</keyword>
<dbReference type="Pfam" id="PF00355">
    <property type="entry name" value="Rieske"/>
    <property type="match status" value="1"/>
</dbReference>
<dbReference type="CDD" id="cd03467">
    <property type="entry name" value="Rieske"/>
    <property type="match status" value="1"/>
</dbReference>